<dbReference type="CDD" id="cd07721">
    <property type="entry name" value="yflN-like_MBL-fold"/>
    <property type="match status" value="1"/>
</dbReference>
<dbReference type="Gene3D" id="3.60.15.10">
    <property type="entry name" value="Ribonuclease Z/Hydroxyacylglutathione hydrolase-like"/>
    <property type="match status" value="1"/>
</dbReference>
<proteinExistence type="predicted"/>
<dbReference type="InterPro" id="IPR050855">
    <property type="entry name" value="NDM-1-like"/>
</dbReference>
<organism evidence="2 3">
    <name type="scientific">Nocardioides imazamoxiresistens</name>
    <dbReference type="NCBI Taxonomy" id="3231893"/>
    <lineage>
        <taxon>Bacteria</taxon>
        <taxon>Bacillati</taxon>
        <taxon>Actinomycetota</taxon>
        <taxon>Actinomycetes</taxon>
        <taxon>Propionibacteriales</taxon>
        <taxon>Nocardioidaceae</taxon>
        <taxon>Nocardioides</taxon>
    </lineage>
</organism>
<evidence type="ECO:0000313" key="2">
    <source>
        <dbReference type="EMBL" id="MDT9591454.1"/>
    </source>
</evidence>
<protein>
    <submittedName>
        <fullName evidence="2">MBL fold metallo-hydrolase</fullName>
    </submittedName>
</protein>
<accession>A0ABU3PQG8</accession>
<dbReference type="InterPro" id="IPR001279">
    <property type="entry name" value="Metallo-B-lactamas"/>
</dbReference>
<comment type="caution">
    <text evidence="2">The sequence shown here is derived from an EMBL/GenBank/DDBJ whole genome shotgun (WGS) entry which is preliminary data.</text>
</comment>
<dbReference type="RefSeq" id="WP_315730418.1">
    <property type="nucleotide sequence ID" value="NZ_JAVYII010000001.1"/>
</dbReference>
<dbReference type="SUPFAM" id="SSF56281">
    <property type="entry name" value="Metallo-hydrolase/oxidoreductase"/>
    <property type="match status" value="1"/>
</dbReference>
<dbReference type="EMBL" id="JAVYII010000001">
    <property type="protein sequence ID" value="MDT9591454.1"/>
    <property type="molecule type" value="Genomic_DNA"/>
</dbReference>
<dbReference type="PANTHER" id="PTHR42951">
    <property type="entry name" value="METALLO-BETA-LACTAMASE DOMAIN-CONTAINING"/>
    <property type="match status" value="1"/>
</dbReference>
<evidence type="ECO:0000313" key="3">
    <source>
        <dbReference type="Proteomes" id="UP001268542"/>
    </source>
</evidence>
<name>A0ABU3PQG8_9ACTN</name>
<evidence type="ECO:0000259" key="1">
    <source>
        <dbReference type="SMART" id="SM00849"/>
    </source>
</evidence>
<dbReference type="Pfam" id="PF00753">
    <property type="entry name" value="Lactamase_B"/>
    <property type="match status" value="1"/>
</dbReference>
<dbReference type="SMART" id="SM00849">
    <property type="entry name" value="Lactamase_B"/>
    <property type="match status" value="1"/>
</dbReference>
<keyword evidence="3" id="KW-1185">Reference proteome</keyword>
<feature type="domain" description="Metallo-beta-lactamase" evidence="1">
    <location>
        <begin position="25"/>
        <end position="234"/>
    </location>
</feature>
<dbReference type="InterPro" id="IPR036866">
    <property type="entry name" value="RibonucZ/Hydroxyglut_hydro"/>
</dbReference>
<gene>
    <name evidence="2" type="ORF">RDV89_00145</name>
</gene>
<dbReference type="Proteomes" id="UP001268542">
    <property type="component" value="Unassembled WGS sequence"/>
</dbReference>
<reference evidence="2 3" key="1">
    <citation type="submission" date="2023-08" db="EMBL/GenBank/DDBJ databases">
        <title>Nocardioides seae sp. nov., a bacterium isolated from a soil.</title>
        <authorList>
            <person name="Wang X."/>
        </authorList>
    </citation>
    <scope>NUCLEOTIDE SEQUENCE [LARGE SCALE GENOMIC DNA]</scope>
    <source>
        <strain evidence="2 3">YZH12</strain>
    </source>
</reference>
<sequence length="255" mass="26777">MSTRSDHRVVIRQVAPGLHRVGHDAVNFYLAVEDGRVGLVDAGLPASWPVLEEALRSLGHAPPDVVAVAVTHAHFDHLGCARRLQTDHGVPVLVHPGDAHLAAHPYRYRPARNRFLFAATHRGGWPHLAAMTRSGALGVRPPLRTQPLTPGALPDFPGRPEVVVTPGHTDGHVVLHFPRASAVVTGDALVTLDPYTGLTGPRVVASGATNDPRLAVRSLEAIAATGAMHVLPGHGEPWHGGAALAAERAALAGVA</sequence>
<dbReference type="PANTHER" id="PTHR42951:SF14">
    <property type="entry name" value="METALLO-BETA-LACTAMASE SUPERFAMILY PROTEIN"/>
    <property type="match status" value="1"/>
</dbReference>